<dbReference type="Proteomes" id="UP000314294">
    <property type="component" value="Unassembled WGS sequence"/>
</dbReference>
<dbReference type="AlphaFoldDB" id="A0A4Z2EBB5"/>
<evidence type="ECO:0000256" key="1">
    <source>
        <dbReference type="SAM" id="MobiDB-lite"/>
    </source>
</evidence>
<accession>A0A4Z2EBB5</accession>
<protein>
    <submittedName>
        <fullName evidence="2">Uncharacterized protein</fullName>
    </submittedName>
</protein>
<evidence type="ECO:0000313" key="3">
    <source>
        <dbReference type="Proteomes" id="UP000314294"/>
    </source>
</evidence>
<name>A0A4Z2EBB5_9TELE</name>
<evidence type="ECO:0000313" key="2">
    <source>
        <dbReference type="EMBL" id="TNN25834.1"/>
    </source>
</evidence>
<feature type="compositionally biased region" description="Basic residues" evidence="1">
    <location>
        <begin position="1"/>
        <end position="11"/>
    </location>
</feature>
<sequence length="50" mass="5595">MYRRSIRRRARPPAASSGSGIRLEPDRPAAPSCPETCPNWLACSGWCFLF</sequence>
<keyword evidence="3" id="KW-1185">Reference proteome</keyword>
<feature type="compositionally biased region" description="Low complexity" evidence="1">
    <location>
        <begin position="12"/>
        <end position="21"/>
    </location>
</feature>
<organism evidence="2 3">
    <name type="scientific">Liparis tanakae</name>
    <name type="common">Tanaka's snailfish</name>
    <dbReference type="NCBI Taxonomy" id="230148"/>
    <lineage>
        <taxon>Eukaryota</taxon>
        <taxon>Metazoa</taxon>
        <taxon>Chordata</taxon>
        <taxon>Craniata</taxon>
        <taxon>Vertebrata</taxon>
        <taxon>Euteleostomi</taxon>
        <taxon>Actinopterygii</taxon>
        <taxon>Neopterygii</taxon>
        <taxon>Teleostei</taxon>
        <taxon>Neoteleostei</taxon>
        <taxon>Acanthomorphata</taxon>
        <taxon>Eupercaria</taxon>
        <taxon>Perciformes</taxon>
        <taxon>Cottioidei</taxon>
        <taxon>Cottales</taxon>
        <taxon>Liparidae</taxon>
        <taxon>Liparis</taxon>
    </lineage>
</organism>
<reference evidence="2 3" key="1">
    <citation type="submission" date="2019-03" db="EMBL/GenBank/DDBJ databases">
        <title>First draft genome of Liparis tanakae, snailfish: a comprehensive survey of snailfish specific genes.</title>
        <authorList>
            <person name="Kim W."/>
            <person name="Song I."/>
            <person name="Jeong J.-H."/>
            <person name="Kim D."/>
            <person name="Kim S."/>
            <person name="Ryu S."/>
            <person name="Song J.Y."/>
            <person name="Lee S.K."/>
        </authorList>
    </citation>
    <scope>NUCLEOTIDE SEQUENCE [LARGE SCALE GENOMIC DNA]</scope>
    <source>
        <tissue evidence="2">Muscle</tissue>
    </source>
</reference>
<gene>
    <name evidence="2" type="ORF">EYF80_064034</name>
</gene>
<comment type="caution">
    <text evidence="2">The sequence shown here is derived from an EMBL/GenBank/DDBJ whole genome shotgun (WGS) entry which is preliminary data.</text>
</comment>
<dbReference type="EMBL" id="SRLO01011544">
    <property type="protein sequence ID" value="TNN25834.1"/>
    <property type="molecule type" value="Genomic_DNA"/>
</dbReference>
<feature type="region of interest" description="Disordered" evidence="1">
    <location>
        <begin position="1"/>
        <end position="33"/>
    </location>
</feature>
<proteinExistence type="predicted"/>